<accession>A0ABY2Q5X9</accession>
<evidence type="ECO:0000259" key="1">
    <source>
        <dbReference type="PROSITE" id="PS51186"/>
    </source>
</evidence>
<dbReference type="NCBIfam" id="TIGR03585">
    <property type="entry name" value="PseH"/>
    <property type="match status" value="1"/>
</dbReference>
<dbReference type="CDD" id="cd04301">
    <property type="entry name" value="NAT_SF"/>
    <property type="match status" value="1"/>
</dbReference>
<feature type="domain" description="N-acetyltransferase" evidence="1">
    <location>
        <begin position="9"/>
        <end position="172"/>
    </location>
</feature>
<evidence type="ECO:0000313" key="2">
    <source>
        <dbReference type="EMBL" id="THF55655.1"/>
    </source>
</evidence>
<organism evidence="2 3">
    <name type="scientific">Ollibium composti</name>
    <dbReference type="NCBI Taxonomy" id="2675109"/>
    <lineage>
        <taxon>Bacteria</taxon>
        <taxon>Pseudomonadati</taxon>
        <taxon>Pseudomonadota</taxon>
        <taxon>Alphaproteobacteria</taxon>
        <taxon>Hyphomicrobiales</taxon>
        <taxon>Phyllobacteriaceae</taxon>
        <taxon>Ollibium</taxon>
    </lineage>
</organism>
<keyword evidence="2" id="KW-0012">Acyltransferase</keyword>
<name>A0ABY2Q5X9_9HYPH</name>
<dbReference type="PANTHER" id="PTHR43415">
    <property type="entry name" value="SPERMIDINE N(1)-ACETYLTRANSFERASE"/>
    <property type="match status" value="1"/>
</dbReference>
<dbReference type="Gene3D" id="3.40.630.30">
    <property type="match status" value="1"/>
</dbReference>
<dbReference type="PROSITE" id="PS51186">
    <property type="entry name" value="GNAT"/>
    <property type="match status" value="1"/>
</dbReference>
<keyword evidence="2" id="KW-0808">Transferase</keyword>
<keyword evidence="3" id="KW-1185">Reference proteome</keyword>
<dbReference type="EC" id="2.3.1.202" evidence="2"/>
<protein>
    <submittedName>
        <fullName evidence="2">UDP-4-amino-4, 6-dideoxy-N-acetyl-beta-L-altrosamine N-acetyltransferase</fullName>
        <ecNumber evidence="2">2.3.1.202</ecNumber>
    </submittedName>
</protein>
<evidence type="ECO:0000313" key="3">
    <source>
        <dbReference type="Proteomes" id="UP000306441"/>
    </source>
</evidence>
<dbReference type="GO" id="GO:0016746">
    <property type="term" value="F:acyltransferase activity"/>
    <property type="evidence" value="ECO:0007669"/>
    <property type="project" value="UniProtKB-KW"/>
</dbReference>
<dbReference type="Proteomes" id="UP000306441">
    <property type="component" value="Unassembled WGS sequence"/>
</dbReference>
<dbReference type="InterPro" id="IPR016181">
    <property type="entry name" value="Acyl_CoA_acyltransferase"/>
</dbReference>
<reference evidence="2 3" key="1">
    <citation type="submission" date="2019-04" db="EMBL/GenBank/DDBJ databases">
        <title>Mesorhizobium composti sp. nov., isolated from compost.</title>
        <authorList>
            <person name="Lin S.-Y."/>
            <person name="Hameed A."/>
            <person name="Hsieh Y.-T."/>
            <person name="Young C.-C."/>
        </authorList>
    </citation>
    <scope>NUCLEOTIDE SEQUENCE [LARGE SCALE GENOMIC DNA]</scope>
    <source>
        <strain evidence="2 3">CC-YTH430</strain>
    </source>
</reference>
<dbReference type="Pfam" id="PF13420">
    <property type="entry name" value="Acetyltransf_4"/>
    <property type="match status" value="1"/>
</dbReference>
<dbReference type="EMBL" id="SSNY01000010">
    <property type="protein sequence ID" value="THF55655.1"/>
    <property type="molecule type" value="Genomic_DNA"/>
</dbReference>
<dbReference type="RefSeq" id="WP_136359152.1">
    <property type="nucleotide sequence ID" value="NZ_SSNY01000010.1"/>
</dbReference>
<dbReference type="InterPro" id="IPR000182">
    <property type="entry name" value="GNAT_dom"/>
</dbReference>
<proteinExistence type="predicted"/>
<comment type="caution">
    <text evidence="2">The sequence shown here is derived from an EMBL/GenBank/DDBJ whole genome shotgun (WGS) entry which is preliminary data.</text>
</comment>
<sequence>MNKPNAVVLHFRNVTELSEADLSKILSIRNEPPVRNNMYTSHQIGVEEHKSWVDGIRSSPDRKFFSVEHEGNIVGAAGLSAINFTHKRADWAFYISEAFHGRGIGSALEQQFLDLVFSTFDIEKLNCEVIEFNEKVIAMHERFGFQREGFRRDHVIRDDRKYGVVLMGITKAEWETRK</sequence>
<dbReference type="SUPFAM" id="SSF55729">
    <property type="entry name" value="Acyl-CoA N-acyltransferases (Nat)"/>
    <property type="match status" value="1"/>
</dbReference>
<dbReference type="PANTHER" id="PTHR43415:SF3">
    <property type="entry name" value="GNAT-FAMILY ACETYLTRANSFERASE"/>
    <property type="match status" value="1"/>
</dbReference>
<dbReference type="InterPro" id="IPR020036">
    <property type="entry name" value="PseH"/>
</dbReference>
<gene>
    <name evidence="2" type="primary">pseH</name>
    <name evidence="2" type="ORF">E6C48_16355</name>
</gene>